<dbReference type="GO" id="GO:0051726">
    <property type="term" value="P:regulation of cell cycle"/>
    <property type="evidence" value="ECO:0007669"/>
    <property type="project" value="TreeGrafter"/>
</dbReference>
<dbReference type="PROSITE" id="PS50143">
    <property type="entry name" value="BIR_REPEAT_2"/>
    <property type="match status" value="1"/>
</dbReference>
<dbReference type="PANTHER" id="PTHR10044:SF139">
    <property type="entry name" value="DEATH-ASSOCIATED INHIBITOR OF APOPTOSIS 2"/>
    <property type="match status" value="1"/>
</dbReference>
<dbReference type="GO" id="GO:0005634">
    <property type="term" value="C:nucleus"/>
    <property type="evidence" value="ECO:0007669"/>
    <property type="project" value="TreeGrafter"/>
</dbReference>
<keyword evidence="3" id="KW-1185">Reference proteome</keyword>
<dbReference type="GO" id="GO:0043066">
    <property type="term" value="P:negative regulation of apoptotic process"/>
    <property type="evidence" value="ECO:0007669"/>
    <property type="project" value="TreeGrafter"/>
</dbReference>
<dbReference type="GO" id="GO:0005737">
    <property type="term" value="C:cytoplasm"/>
    <property type="evidence" value="ECO:0007669"/>
    <property type="project" value="TreeGrafter"/>
</dbReference>
<reference evidence="2" key="3">
    <citation type="submission" date="2025-09" db="UniProtKB">
        <authorList>
            <consortium name="Ensembl"/>
        </authorList>
    </citation>
    <scope>IDENTIFICATION</scope>
</reference>
<evidence type="ECO:0000313" key="2">
    <source>
        <dbReference type="Ensembl" id="ENSCSAVP00000007130.1"/>
    </source>
</evidence>
<dbReference type="GO" id="GO:0061630">
    <property type="term" value="F:ubiquitin protein ligase activity"/>
    <property type="evidence" value="ECO:0007669"/>
    <property type="project" value="TreeGrafter"/>
</dbReference>
<organism evidence="2 3">
    <name type="scientific">Ciona savignyi</name>
    <name type="common">Pacific transparent sea squirt</name>
    <dbReference type="NCBI Taxonomy" id="51511"/>
    <lineage>
        <taxon>Eukaryota</taxon>
        <taxon>Metazoa</taxon>
        <taxon>Chordata</taxon>
        <taxon>Tunicata</taxon>
        <taxon>Ascidiacea</taxon>
        <taxon>Phlebobranchia</taxon>
        <taxon>Cionidae</taxon>
        <taxon>Ciona</taxon>
    </lineage>
</organism>
<proteinExistence type="predicted"/>
<dbReference type="SUPFAM" id="SSF57924">
    <property type="entry name" value="Inhibitor of apoptosis (IAP) repeat"/>
    <property type="match status" value="1"/>
</dbReference>
<dbReference type="InParanoid" id="H2YP72"/>
<reference evidence="2" key="2">
    <citation type="submission" date="2025-08" db="UniProtKB">
        <authorList>
            <consortium name="Ensembl"/>
        </authorList>
    </citation>
    <scope>IDENTIFICATION</scope>
</reference>
<dbReference type="AlphaFoldDB" id="H2YP72"/>
<dbReference type="Ensembl" id="ENSCSAVT00000007222.1">
    <property type="protein sequence ID" value="ENSCSAVP00000007130.1"/>
    <property type="gene ID" value="ENSCSAVG00000004259.1"/>
</dbReference>
<name>H2YP72_CIOSA</name>
<reference evidence="3" key="1">
    <citation type="submission" date="2003-08" db="EMBL/GenBank/DDBJ databases">
        <authorList>
            <person name="Birren B."/>
            <person name="Nusbaum C."/>
            <person name="Abebe A."/>
            <person name="Abouelleil A."/>
            <person name="Adekoya E."/>
            <person name="Ait-zahra M."/>
            <person name="Allen N."/>
            <person name="Allen T."/>
            <person name="An P."/>
            <person name="Anderson M."/>
            <person name="Anderson S."/>
            <person name="Arachchi H."/>
            <person name="Armbruster J."/>
            <person name="Bachantsang P."/>
            <person name="Baldwin J."/>
            <person name="Barry A."/>
            <person name="Bayul T."/>
            <person name="Blitshsteyn B."/>
            <person name="Bloom T."/>
            <person name="Blye J."/>
            <person name="Boguslavskiy L."/>
            <person name="Borowsky M."/>
            <person name="Boukhgalter B."/>
            <person name="Brunache A."/>
            <person name="Butler J."/>
            <person name="Calixte N."/>
            <person name="Calvo S."/>
            <person name="Camarata J."/>
            <person name="Campo K."/>
            <person name="Chang J."/>
            <person name="Cheshatsang Y."/>
            <person name="Citroen M."/>
            <person name="Collymore A."/>
            <person name="Considine T."/>
            <person name="Cook A."/>
            <person name="Cooke P."/>
            <person name="Corum B."/>
            <person name="Cuomo C."/>
            <person name="David R."/>
            <person name="Dawoe T."/>
            <person name="Degray S."/>
            <person name="Dodge S."/>
            <person name="Dooley K."/>
            <person name="Dorje P."/>
            <person name="Dorjee K."/>
            <person name="Dorris L."/>
            <person name="Duffey N."/>
            <person name="Dupes A."/>
            <person name="Elkins T."/>
            <person name="Engels R."/>
            <person name="Erickson J."/>
            <person name="Farina A."/>
            <person name="Faro S."/>
            <person name="Ferreira P."/>
            <person name="Fischer H."/>
            <person name="Fitzgerald M."/>
            <person name="Foley K."/>
            <person name="Gage D."/>
            <person name="Galagan J."/>
            <person name="Gearin G."/>
            <person name="Gnerre S."/>
            <person name="Gnirke A."/>
            <person name="Goyette A."/>
            <person name="Graham J."/>
            <person name="Grandbois E."/>
            <person name="Gyaltsen K."/>
            <person name="Hafez N."/>
            <person name="Hagopian D."/>
            <person name="Hagos B."/>
            <person name="Hall J."/>
            <person name="Hatcher B."/>
            <person name="Heller A."/>
            <person name="Higgins H."/>
            <person name="Honan T."/>
            <person name="Horn A."/>
            <person name="Houde N."/>
            <person name="Hughes L."/>
            <person name="Hulme W."/>
            <person name="Husby E."/>
            <person name="Iliev I."/>
            <person name="Jaffe D."/>
            <person name="Jones C."/>
            <person name="Kamal M."/>
            <person name="Kamat A."/>
            <person name="Kamvysselis M."/>
            <person name="Karlsson E."/>
            <person name="Kells C."/>
            <person name="Kieu A."/>
            <person name="Kisner P."/>
            <person name="Kodira C."/>
            <person name="Kulbokas E."/>
            <person name="Labutti K."/>
            <person name="Lama D."/>
            <person name="Landers T."/>
            <person name="Leger J."/>
            <person name="Levine S."/>
            <person name="Lewis D."/>
            <person name="Lewis T."/>
            <person name="Lindblad-toh K."/>
            <person name="Liu X."/>
            <person name="Lokyitsang T."/>
            <person name="Lokyitsang Y."/>
            <person name="Lucien O."/>
            <person name="Lui A."/>
            <person name="Ma L.J."/>
            <person name="Mabbitt R."/>
            <person name="Macdonald J."/>
            <person name="Maclean C."/>
            <person name="Major J."/>
            <person name="Manning J."/>
            <person name="Marabella R."/>
            <person name="Maru K."/>
            <person name="Matthews C."/>
            <person name="Mauceli E."/>
            <person name="Mccarthy M."/>
            <person name="Mcdonough S."/>
            <person name="Mcghee T."/>
            <person name="Meldrim J."/>
            <person name="Meneus L."/>
            <person name="Mesirov J."/>
            <person name="Mihalev A."/>
            <person name="Mihova T."/>
            <person name="Mikkelsen T."/>
            <person name="Mlenga V."/>
            <person name="Moru K."/>
            <person name="Mozes J."/>
            <person name="Mulrain L."/>
            <person name="Munson G."/>
            <person name="Naylor J."/>
            <person name="Newes C."/>
            <person name="Nguyen C."/>
            <person name="Nguyen N."/>
            <person name="Nguyen T."/>
            <person name="Nicol R."/>
            <person name="Nielsen C."/>
            <person name="Nizzari M."/>
            <person name="Norbu C."/>
            <person name="Norbu N."/>
            <person name="O'donnell P."/>
            <person name="Okoawo O."/>
            <person name="O'leary S."/>
            <person name="Omotosho B."/>
            <person name="O'neill K."/>
            <person name="Osman S."/>
            <person name="Parker S."/>
            <person name="Perrin D."/>
            <person name="Phunkhang P."/>
            <person name="Piqani B."/>
            <person name="Purcell S."/>
            <person name="Rachupka T."/>
            <person name="Ramasamy U."/>
            <person name="Rameau R."/>
            <person name="Ray V."/>
            <person name="Raymond C."/>
            <person name="Retta R."/>
            <person name="Richardson S."/>
            <person name="Rise C."/>
            <person name="Rodriguez J."/>
            <person name="Rogers J."/>
            <person name="Rogov P."/>
            <person name="Rutman M."/>
            <person name="Schupbach R."/>
            <person name="Seaman C."/>
            <person name="Settipalli S."/>
            <person name="Sharpe T."/>
            <person name="Sheridan J."/>
            <person name="Sherpa N."/>
            <person name="Shi J."/>
            <person name="Smirnov S."/>
            <person name="Smith C."/>
            <person name="Sougnez C."/>
            <person name="Spencer B."/>
            <person name="Stalker J."/>
            <person name="Stange-thomann N."/>
            <person name="Stavropoulos S."/>
            <person name="Stetson K."/>
            <person name="Stone C."/>
            <person name="Stone S."/>
            <person name="Stubbs M."/>
            <person name="Talamas J."/>
            <person name="Tchuinga P."/>
            <person name="Tenzing P."/>
            <person name="Tesfaye S."/>
            <person name="Theodore J."/>
            <person name="Thoulutsang Y."/>
            <person name="Topham K."/>
            <person name="Towey S."/>
            <person name="Tsamla T."/>
            <person name="Tsomo N."/>
            <person name="Vallee D."/>
            <person name="Vassiliev H."/>
            <person name="Venkataraman V."/>
            <person name="Vinson J."/>
            <person name="Vo A."/>
            <person name="Wade C."/>
            <person name="Wang S."/>
            <person name="Wangchuk T."/>
            <person name="Wangdi T."/>
            <person name="Whittaker C."/>
            <person name="Wilkinson J."/>
            <person name="Wu Y."/>
            <person name="Wyman D."/>
            <person name="Yadav S."/>
            <person name="Yang S."/>
            <person name="Yang X."/>
            <person name="Yeager S."/>
            <person name="Yee E."/>
            <person name="Young G."/>
            <person name="Zainoun J."/>
            <person name="Zembeck L."/>
            <person name="Zimmer A."/>
            <person name="Zody M."/>
            <person name="Lander E."/>
        </authorList>
    </citation>
    <scope>NUCLEOTIDE SEQUENCE [LARGE SCALE GENOMIC DNA]</scope>
</reference>
<dbReference type="Gene3D" id="1.10.1170.10">
    <property type="entry name" value="Inhibitor Of Apoptosis Protein (2mihbC-IAP-1), Chain A"/>
    <property type="match status" value="1"/>
</dbReference>
<evidence type="ECO:0000256" key="1">
    <source>
        <dbReference type="SAM" id="MobiDB-lite"/>
    </source>
</evidence>
<accession>H2YP72</accession>
<dbReference type="Pfam" id="PF00653">
    <property type="entry name" value="BIR"/>
    <property type="match status" value="1"/>
</dbReference>
<dbReference type="PANTHER" id="PTHR10044">
    <property type="entry name" value="INHIBITOR OF APOPTOSIS"/>
    <property type="match status" value="1"/>
</dbReference>
<evidence type="ECO:0000313" key="3">
    <source>
        <dbReference type="Proteomes" id="UP000007875"/>
    </source>
</evidence>
<dbReference type="HOGENOM" id="CLU_1726399_0_0_1"/>
<feature type="region of interest" description="Disordered" evidence="1">
    <location>
        <begin position="114"/>
        <end position="134"/>
    </location>
</feature>
<dbReference type="SMART" id="SM00238">
    <property type="entry name" value="BIR"/>
    <property type="match status" value="1"/>
</dbReference>
<dbReference type="GO" id="GO:0031398">
    <property type="term" value="P:positive regulation of protein ubiquitination"/>
    <property type="evidence" value="ECO:0007669"/>
    <property type="project" value="TreeGrafter"/>
</dbReference>
<sequence>MQQVGYHLAYNPGWIVQCDSRLVPSTEEVPPEHCSYIRPGDTFDETYRKSTFRHYPNQDVNCIKLAKAGFYFLGFRDRVKCYSCGQVHEDIRHNDDLSIPRCHLDDCEHIQATTPLRPAENPAPNLPLPRNAEDPSLIQGAHYVPVAQSASI</sequence>
<dbReference type="InterPro" id="IPR001370">
    <property type="entry name" value="BIR_rpt"/>
</dbReference>
<dbReference type="InterPro" id="IPR050784">
    <property type="entry name" value="IAP"/>
</dbReference>
<dbReference type="Proteomes" id="UP000007875">
    <property type="component" value="Unassembled WGS sequence"/>
</dbReference>
<dbReference type="GO" id="GO:0043027">
    <property type="term" value="F:cysteine-type endopeptidase inhibitor activity involved in apoptotic process"/>
    <property type="evidence" value="ECO:0007669"/>
    <property type="project" value="TreeGrafter"/>
</dbReference>
<protein>
    <submittedName>
        <fullName evidence="2">Uncharacterized protein</fullName>
    </submittedName>
</protein>